<dbReference type="EMBL" id="SSOB01000024">
    <property type="protein sequence ID" value="THF76591.1"/>
    <property type="molecule type" value="Genomic_DNA"/>
</dbReference>
<dbReference type="InterPro" id="IPR025622">
    <property type="entry name" value="YqzE"/>
</dbReference>
<dbReference type="Proteomes" id="UP000310636">
    <property type="component" value="Unassembled WGS sequence"/>
</dbReference>
<dbReference type="OrthoDB" id="2691835at2"/>
<keyword evidence="3" id="KW-1185">Reference proteome</keyword>
<evidence type="ECO:0000256" key="1">
    <source>
        <dbReference type="SAM" id="Phobius"/>
    </source>
</evidence>
<dbReference type="Pfam" id="PF14038">
    <property type="entry name" value="YqzE"/>
    <property type="match status" value="1"/>
</dbReference>
<reference evidence="2 3" key="1">
    <citation type="submission" date="2019-04" db="EMBL/GenBank/DDBJ databases">
        <title>Cohnella sp. nov. isolated from preserved vegetables.</title>
        <authorList>
            <person name="Lin S.-Y."/>
            <person name="Hung M.-H."/>
            <person name="Young C.-C."/>
        </authorList>
    </citation>
    <scope>NUCLEOTIDE SEQUENCE [LARGE SCALE GENOMIC DNA]</scope>
    <source>
        <strain evidence="2 3">CC-MHH1044</strain>
    </source>
</reference>
<evidence type="ECO:0000313" key="2">
    <source>
        <dbReference type="EMBL" id="THF76591.1"/>
    </source>
</evidence>
<keyword evidence="1" id="KW-1133">Transmembrane helix</keyword>
<comment type="caution">
    <text evidence="2">The sequence shown here is derived from an EMBL/GenBank/DDBJ whole genome shotgun (WGS) entry which is preliminary data.</text>
</comment>
<dbReference type="AlphaFoldDB" id="A0A4S4BPD6"/>
<dbReference type="RefSeq" id="WP_136371365.1">
    <property type="nucleotide sequence ID" value="NZ_SSOB01000024.1"/>
</dbReference>
<sequence>MANEGRELVKAMAKRMETILTTTAEEREPERQRKRSRRLPWYAQLFGTLLPMGMHLWWLERRKNKPHYPGS</sequence>
<keyword evidence="1" id="KW-0812">Transmembrane</keyword>
<protein>
    <submittedName>
        <fullName evidence="2">YqzE family protein</fullName>
    </submittedName>
</protein>
<keyword evidence="1" id="KW-0472">Membrane</keyword>
<proteinExistence type="predicted"/>
<name>A0A4S4BPD6_9BACL</name>
<organism evidence="2 3">
    <name type="scientific">Cohnella fermenti</name>
    <dbReference type="NCBI Taxonomy" id="2565925"/>
    <lineage>
        <taxon>Bacteria</taxon>
        <taxon>Bacillati</taxon>
        <taxon>Bacillota</taxon>
        <taxon>Bacilli</taxon>
        <taxon>Bacillales</taxon>
        <taxon>Paenibacillaceae</taxon>
        <taxon>Cohnella</taxon>
    </lineage>
</organism>
<feature type="transmembrane region" description="Helical" evidence="1">
    <location>
        <begin position="41"/>
        <end position="59"/>
    </location>
</feature>
<gene>
    <name evidence="2" type="ORF">E6C55_18855</name>
</gene>
<accession>A0A4S4BPD6</accession>
<evidence type="ECO:0000313" key="3">
    <source>
        <dbReference type="Proteomes" id="UP000310636"/>
    </source>
</evidence>